<dbReference type="RefSeq" id="XP_007604704.1">
    <property type="nucleotide sequence ID" value="XM_007604642.1"/>
</dbReference>
<keyword evidence="12" id="KW-1185">Reference proteome</keyword>
<comment type="subcellular location">
    <subcellularLocation>
        <location evidence="2">Cytoplasm</location>
    </subcellularLocation>
</comment>
<evidence type="ECO:0000256" key="4">
    <source>
        <dbReference type="ARBA" id="ARBA00022485"/>
    </source>
</evidence>
<dbReference type="GO" id="GO:0016226">
    <property type="term" value="P:iron-sulfur cluster assembly"/>
    <property type="evidence" value="ECO:0007669"/>
    <property type="project" value="InterPro"/>
</dbReference>
<keyword evidence="9" id="KW-0496">Mitochondrion</keyword>
<evidence type="ECO:0000256" key="2">
    <source>
        <dbReference type="ARBA" id="ARBA00004496"/>
    </source>
</evidence>
<comment type="similarity">
    <text evidence="3">Belongs to the anamorsin family.</text>
</comment>
<evidence type="ECO:0000313" key="12">
    <source>
        <dbReference type="Proteomes" id="UP000011082"/>
    </source>
</evidence>
<evidence type="ECO:0000259" key="10">
    <source>
        <dbReference type="Pfam" id="PF05093"/>
    </source>
</evidence>
<keyword evidence="8" id="KW-0411">Iron-sulfur</keyword>
<dbReference type="InterPro" id="IPR046408">
    <property type="entry name" value="CIAPIN1"/>
</dbReference>
<dbReference type="GO" id="GO:0051539">
    <property type="term" value="F:4 iron, 4 sulfur cluster binding"/>
    <property type="evidence" value="ECO:0007669"/>
    <property type="project" value="UniProtKB-KW"/>
</dbReference>
<gene>
    <name evidence="11" type="ORF">VICG_01258</name>
</gene>
<dbReference type="PANTHER" id="PTHR13273:SF14">
    <property type="entry name" value="ANAMORSIN"/>
    <property type="match status" value="1"/>
</dbReference>
<keyword evidence="4" id="KW-0004">4Fe-4S</keyword>
<evidence type="ECO:0000256" key="5">
    <source>
        <dbReference type="ARBA" id="ARBA00022490"/>
    </source>
</evidence>
<evidence type="ECO:0000256" key="1">
    <source>
        <dbReference type="ARBA" id="ARBA00001966"/>
    </source>
</evidence>
<dbReference type="HOGENOM" id="CLU_121509_2_0_1"/>
<dbReference type="Pfam" id="PF05093">
    <property type="entry name" value="CIAPIN1"/>
    <property type="match status" value="1"/>
</dbReference>
<dbReference type="Proteomes" id="UP000011082">
    <property type="component" value="Unassembled WGS sequence"/>
</dbReference>
<feature type="domain" description="Anamorsin C-terminal" evidence="10">
    <location>
        <begin position="62"/>
        <end position="135"/>
    </location>
</feature>
<dbReference type="AlphaFoldDB" id="L2GM93"/>
<dbReference type="InParanoid" id="L2GM93"/>
<reference evidence="12" key="1">
    <citation type="submission" date="2011-05" db="EMBL/GenBank/DDBJ databases">
        <title>The genome sequence of Vittaforma corneae strain ATCC 50505.</title>
        <authorList>
            <consortium name="The Broad Institute Genome Sequencing Platform"/>
            <person name="Cuomo C."/>
            <person name="Didier E."/>
            <person name="Bowers L."/>
            <person name="Young S.K."/>
            <person name="Zeng Q."/>
            <person name="Gargeya S."/>
            <person name="Fitzgerald M."/>
            <person name="Haas B."/>
            <person name="Abouelleil A."/>
            <person name="Alvarado L."/>
            <person name="Arachchi H.M."/>
            <person name="Berlin A."/>
            <person name="Chapman S.B."/>
            <person name="Gearin G."/>
            <person name="Goldberg J."/>
            <person name="Griggs A."/>
            <person name="Gujja S."/>
            <person name="Hansen M."/>
            <person name="Heiman D."/>
            <person name="Howarth C."/>
            <person name="Larimer J."/>
            <person name="Lui A."/>
            <person name="MacDonald P.J.P."/>
            <person name="McCowen C."/>
            <person name="Montmayeur A."/>
            <person name="Murphy C."/>
            <person name="Neiman D."/>
            <person name="Pearson M."/>
            <person name="Priest M."/>
            <person name="Roberts A."/>
            <person name="Saif S."/>
            <person name="Shea T."/>
            <person name="Sisk P."/>
            <person name="Stolte C."/>
            <person name="Sykes S."/>
            <person name="Wortman J."/>
            <person name="Nusbaum C."/>
            <person name="Birren B."/>
        </authorList>
    </citation>
    <scope>NUCLEOTIDE SEQUENCE [LARGE SCALE GENOMIC DNA]</scope>
    <source>
        <strain evidence="12">ATCC 50505</strain>
    </source>
</reference>
<keyword evidence="7" id="KW-0408">Iron</keyword>
<dbReference type="PANTHER" id="PTHR13273">
    <property type="entry name" value="ANAMORSIN"/>
    <property type="match status" value="1"/>
</dbReference>
<dbReference type="GO" id="GO:0046872">
    <property type="term" value="F:metal ion binding"/>
    <property type="evidence" value="ECO:0007669"/>
    <property type="project" value="UniProtKB-KW"/>
</dbReference>
<evidence type="ECO:0000256" key="3">
    <source>
        <dbReference type="ARBA" id="ARBA00008169"/>
    </source>
</evidence>
<keyword evidence="5" id="KW-0963">Cytoplasm</keyword>
<dbReference type="GO" id="GO:0005737">
    <property type="term" value="C:cytoplasm"/>
    <property type="evidence" value="ECO:0007669"/>
    <property type="project" value="UniProtKB-SubCell"/>
</dbReference>
<evidence type="ECO:0000256" key="6">
    <source>
        <dbReference type="ARBA" id="ARBA00022723"/>
    </source>
</evidence>
<accession>L2GM93</accession>
<comment type="cofactor">
    <cofactor evidence="1">
        <name>[4Fe-4S] cluster</name>
        <dbReference type="ChEBI" id="CHEBI:49883"/>
    </cofactor>
</comment>
<dbReference type="EMBL" id="JH370139">
    <property type="protein sequence ID" value="ELA41754.1"/>
    <property type="molecule type" value="Genomic_DNA"/>
</dbReference>
<dbReference type="STRING" id="993615.L2GM93"/>
<evidence type="ECO:0000313" key="11">
    <source>
        <dbReference type="EMBL" id="ELA41754.1"/>
    </source>
</evidence>
<protein>
    <recommendedName>
        <fullName evidence="10">Anamorsin C-terminal domain-containing protein</fullName>
    </recommendedName>
</protein>
<dbReference type="InterPro" id="IPR007785">
    <property type="entry name" value="Anamorsin"/>
</dbReference>
<dbReference type="GeneID" id="19881969"/>
<evidence type="ECO:0000256" key="8">
    <source>
        <dbReference type="ARBA" id="ARBA00023014"/>
    </source>
</evidence>
<name>L2GM93_VITCO</name>
<dbReference type="OMA" id="HRIPMVD"/>
<dbReference type="OrthoDB" id="311633at2759"/>
<organism evidence="11 12">
    <name type="scientific">Vittaforma corneae (strain ATCC 50505)</name>
    <name type="common">Microsporidian parasite</name>
    <name type="synonym">Nosema corneum</name>
    <dbReference type="NCBI Taxonomy" id="993615"/>
    <lineage>
        <taxon>Eukaryota</taxon>
        <taxon>Fungi</taxon>
        <taxon>Fungi incertae sedis</taxon>
        <taxon>Microsporidia</taxon>
        <taxon>Nosematidae</taxon>
        <taxon>Vittaforma</taxon>
    </lineage>
</organism>
<keyword evidence="6" id="KW-0479">Metal-binding</keyword>
<dbReference type="VEuPathDB" id="MicrosporidiaDB:VICG_01258"/>
<proteinExistence type="inferred from homology"/>
<sequence length="143" mass="16245">MVYQEIRRDFEEAMADLEKVDSKTVESEELKNNLKIAMEVRVDPREAESQIIPQNNLEVQAKKRSSKKRKCANCTCGRSRNKSLETSKDSREGCGEFEVKPPKSGCGSCYLGDAFRCDGCPYKGMPAFKEGEEFKFDDKLNDL</sequence>
<evidence type="ECO:0000256" key="7">
    <source>
        <dbReference type="ARBA" id="ARBA00023004"/>
    </source>
</evidence>
<evidence type="ECO:0000256" key="9">
    <source>
        <dbReference type="ARBA" id="ARBA00023128"/>
    </source>
</evidence>